<feature type="compositionally biased region" description="Basic and acidic residues" evidence="7">
    <location>
        <begin position="194"/>
        <end position="209"/>
    </location>
</feature>
<feature type="region of interest" description="Disordered" evidence="7">
    <location>
        <begin position="111"/>
        <end position="140"/>
    </location>
</feature>
<dbReference type="AlphaFoldDB" id="A0A317SDH2"/>
<dbReference type="InterPro" id="IPR003656">
    <property type="entry name" value="Znf_BED"/>
</dbReference>
<dbReference type="InterPro" id="IPR013087">
    <property type="entry name" value="Znf_C2H2_type"/>
</dbReference>
<evidence type="ECO:0000256" key="1">
    <source>
        <dbReference type="ARBA" id="ARBA00004123"/>
    </source>
</evidence>
<feature type="compositionally biased region" description="Low complexity" evidence="7">
    <location>
        <begin position="1174"/>
        <end position="1199"/>
    </location>
</feature>
<feature type="region of interest" description="Disordered" evidence="7">
    <location>
        <begin position="591"/>
        <end position="620"/>
    </location>
</feature>
<dbReference type="CDD" id="cd20908">
    <property type="entry name" value="SUF4-like"/>
    <property type="match status" value="1"/>
</dbReference>
<dbReference type="InterPro" id="IPR055589">
    <property type="entry name" value="DUF7165"/>
</dbReference>
<keyword evidence="4" id="KW-0862">Zinc</keyword>
<evidence type="ECO:0000256" key="7">
    <source>
        <dbReference type="SAM" id="MobiDB-lite"/>
    </source>
</evidence>
<dbReference type="GO" id="GO:0003677">
    <property type="term" value="F:DNA binding"/>
    <property type="evidence" value="ECO:0007669"/>
    <property type="project" value="InterPro"/>
</dbReference>
<dbReference type="InterPro" id="IPR036236">
    <property type="entry name" value="Znf_C2H2_sf"/>
</dbReference>
<keyword evidence="5" id="KW-0539">Nucleus</keyword>
<evidence type="ECO:0000256" key="3">
    <source>
        <dbReference type="ARBA" id="ARBA00022771"/>
    </source>
</evidence>
<dbReference type="OrthoDB" id="3925024at2759"/>
<evidence type="ECO:0000259" key="8">
    <source>
        <dbReference type="PROSITE" id="PS50157"/>
    </source>
</evidence>
<dbReference type="SMART" id="SM00355">
    <property type="entry name" value="ZnF_C2H2"/>
    <property type="match status" value="2"/>
</dbReference>
<feature type="compositionally biased region" description="Polar residues" evidence="7">
    <location>
        <begin position="945"/>
        <end position="960"/>
    </location>
</feature>
<sequence>MTKKKKRQNPEAEELLARPWCYYCERDFDDLKILIAHQKAKHYKCERCGRRLNTAGGLRVHMEQVHKEQLEAVDNALPGRESIDLEIFGTEGIPESEVNAHNQRILAAVAQREADRRAASGQSGNAPKRPKVDISKDLDPENIKKKLEAHKKAMAAAAAGGGVAGSAPGGLSTMASPVRKKPLPARLPPPPGDADFKGKGKGKEKERGSAFETLPREIIQQILYAADPNTFDSLTLVNSTWHRASRTPLLYAHQLRKSGATDVPDEPSEDSLPNLIQRFTAKARRELFETILHPRITEIQLICEASSSAAAFPGGEPFRFEFSPRGRHLLAFSSSRIFVLDLSKPEVDVKRELKISKRPVSAAIVDDGTAIAVLSSNQHVTLYDLTRDKARILKTIPLENEPRTIALSPGTEVLGAAYNGGIEVYSLLPDAVASDRRAVNCDTVDSLAFSSDGTILLGTTLNSRSPTTVIVSAQHFSTDLPVEGLAQLWTTQVLFPRSSRDSSHASLLQESHAEDENTWTFTYDRVYETFRAVRVDDLRNGHTYFTGPSSERLGVVPPTTLPAPTRDGRMVAAGFGGKVWVYGIPGKLDLPPEGSEGGSVNSVSTTPERSNSTAGNCGSGSGTGGLAWERGHLGAINVPQWQVLCDKMRNVFIRGREIGEVNSLAGLRFVQCVNGTERLVAVAGGGVDGILGEAGEEEYLAIGGGRVMLYDFGRRPGVGEKTVMTLEIGDGIQGPVETLEEQQSDIEVEVDLVRRRTVAQQRNSDRRWSTLRYAGGDVNSISPPLPPISRQPQASPPRPSSAISRISSFDENDAGYEGMDATPYYHGDPRSRGTLQRAASAARNAPQTATSARYLRVVGPDGRPIENQTMPGFREDEDWVPPPPPYTPKNDNDRPLPPHLLQSLQGPPRFNNFAGASEEPSRASSALNRTRSTLGAMVRRPSVFRISTNNPPNLSVQSTHPHTDISHSRSAPVSPAVGNPGAGHMGALARTEESAYMATQRQHSQYSRRGIYPPQNQTAYPAPYHQPPFQQPPASFGRGAPVPPGPGYSNFQPSGPPHAAHPPFGSSGGPGYNPNPHNQFQPQQGPPPPQQHVPRAPSSLPQPHQIPGLPPRPNAPGLPPRPNFGGAPINNPGFGRGGGGWNQQQQQGQGQMYPQTGGANTGFAGAGGYPPAGPMQQSFNQSSYQQQQPQHANHNYQPHGTNGHGHVHGRSGNPTAEENKPALETTQSALPDAQPAEKKKDEREKPKRETKMVYADNEISPVNFPSPMVSSNPLQDCG</sequence>
<evidence type="ECO:0000256" key="4">
    <source>
        <dbReference type="ARBA" id="ARBA00022833"/>
    </source>
</evidence>
<dbReference type="SUPFAM" id="SSF57667">
    <property type="entry name" value="beta-beta-alpha zinc fingers"/>
    <property type="match status" value="1"/>
</dbReference>
<evidence type="ECO:0000313" key="10">
    <source>
        <dbReference type="EMBL" id="PWW71616.1"/>
    </source>
</evidence>
<dbReference type="PROSITE" id="PS50157">
    <property type="entry name" value="ZINC_FINGER_C2H2_2"/>
    <property type="match status" value="1"/>
</dbReference>
<protein>
    <recommendedName>
        <fullName evidence="12">C2H2-type domain-containing protein</fullName>
    </recommendedName>
</protein>
<keyword evidence="11" id="KW-1185">Reference proteome</keyword>
<feature type="compositionally biased region" description="Low complexity" evidence="7">
    <location>
        <begin position="598"/>
        <end position="616"/>
    </location>
</feature>
<dbReference type="FunFam" id="3.30.160.60:FF:000354">
    <property type="entry name" value="C2H2 finger domain-containing protein"/>
    <property type="match status" value="1"/>
</dbReference>
<feature type="compositionally biased region" description="Polar residues" evidence="7">
    <location>
        <begin position="997"/>
        <end position="1007"/>
    </location>
</feature>
<accession>A0A317SDH2</accession>
<feature type="compositionally biased region" description="Basic and acidic residues" evidence="7">
    <location>
        <begin position="1235"/>
        <end position="1251"/>
    </location>
</feature>
<evidence type="ECO:0000259" key="9">
    <source>
        <dbReference type="PROSITE" id="PS50808"/>
    </source>
</evidence>
<comment type="caution">
    <text evidence="10">The sequence shown here is derived from an EMBL/GenBank/DDBJ whole genome shotgun (WGS) entry which is preliminary data.</text>
</comment>
<feature type="domain" description="C2H2-type" evidence="8">
    <location>
        <begin position="43"/>
        <end position="71"/>
    </location>
</feature>
<dbReference type="GO" id="GO:0005634">
    <property type="term" value="C:nucleus"/>
    <property type="evidence" value="ECO:0007669"/>
    <property type="project" value="UniProtKB-SubCell"/>
</dbReference>
<feature type="domain" description="BED-type" evidence="9">
    <location>
        <begin position="14"/>
        <end position="73"/>
    </location>
</feature>
<comment type="subcellular location">
    <subcellularLocation>
        <location evidence="1">Nucleus</location>
    </subcellularLocation>
</comment>
<dbReference type="PROSITE" id="PS50808">
    <property type="entry name" value="ZF_BED"/>
    <property type="match status" value="1"/>
</dbReference>
<evidence type="ECO:0008006" key="12">
    <source>
        <dbReference type="Google" id="ProtNLM"/>
    </source>
</evidence>
<feature type="region of interest" description="Disordered" evidence="7">
    <location>
        <begin position="945"/>
        <end position="1278"/>
    </location>
</feature>
<feature type="compositionally biased region" description="Polar residues" evidence="7">
    <location>
        <begin position="1268"/>
        <end position="1278"/>
    </location>
</feature>
<reference evidence="10 11" key="1">
    <citation type="submission" date="2018-03" db="EMBL/GenBank/DDBJ databases">
        <title>Genomes of Pezizomycetes fungi and the evolution of truffles.</title>
        <authorList>
            <person name="Murat C."/>
            <person name="Payen T."/>
            <person name="Noel B."/>
            <person name="Kuo A."/>
            <person name="Martin F.M."/>
        </authorList>
    </citation>
    <scope>NUCLEOTIDE SEQUENCE [LARGE SCALE GENOMIC DNA]</scope>
    <source>
        <strain evidence="10">091103-1</strain>
    </source>
</reference>
<feature type="compositionally biased region" description="Low complexity" evidence="7">
    <location>
        <begin position="1072"/>
        <end position="1083"/>
    </location>
</feature>
<feature type="compositionally biased region" description="Low complexity" evidence="7">
    <location>
        <begin position="1142"/>
        <end position="1163"/>
    </location>
</feature>
<dbReference type="Gene3D" id="2.130.10.10">
    <property type="entry name" value="YVTN repeat-like/Quinoprotein amine dehydrogenase"/>
    <property type="match status" value="1"/>
</dbReference>
<dbReference type="Gene3D" id="3.30.160.60">
    <property type="entry name" value="Classic Zinc Finger"/>
    <property type="match status" value="1"/>
</dbReference>
<dbReference type="EMBL" id="PYWC01000165">
    <property type="protein sequence ID" value="PWW71616.1"/>
    <property type="molecule type" value="Genomic_DNA"/>
</dbReference>
<feature type="region of interest" description="Disordered" evidence="7">
    <location>
        <begin position="181"/>
        <end position="209"/>
    </location>
</feature>
<dbReference type="InterPro" id="IPR015943">
    <property type="entry name" value="WD40/YVTN_repeat-like_dom_sf"/>
</dbReference>
<dbReference type="PROSITE" id="PS00028">
    <property type="entry name" value="ZINC_FINGER_C2H2_1"/>
    <property type="match status" value="1"/>
</dbReference>
<feature type="compositionally biased region" description="Pro residues" evidence="7">
    <location>
        <begin position="783"/>
        <end position="799"/>
    </location>
</feature>
<dbReference type="InterPro" id="IPR036047">
    <property type="entry name" value="F-box-like_dom_sf"/>
</dbReference>
<dbReference type="GO" id="GO:0008270">
    <property type="term" value="F:zinc ion binding"/>
    <property type="evidence" value="ECO:0007669"/>
    <property type="project" value="UniProtKB-KW"/>
</dbReference>
<feature type="compositionally biased region" description="Basic and acidic residues" evidence="7">
    <location>
        <begin position="130"/>
        <end position="140"/>
    </location>
</feature>
<evidence type="ECO:0000313" key="11">
    <source>
        <dbReference type="Proteomes" id="UP000246991"/>
    </source>
</evidence>
<dbReference type="SUPFAM" id="SSF81383">
    <property type="entry name" value="F-box domain"/>
    <property type="match status" value="1"/>
</dbReference>
<evidence type="ECO:0000256" key="6">
    <source>
        <dbReference type="PROSITE-ProRule" id="PRU00042"/>
    </source>
</evidence>
<dbReference type="PANTHER" id="PTHR23215">
    <property type="entry name" value="ZINC FINGER PROTEIN 207"/>
    <property type="match status" value="1"/>
</dbReference>
<evidence type="ECO:0000256" key="2">
    <source>
        <dbReference type="ARBA" id="ARBA00022723"/>
    </source>
</evidence>
<dbReference type="SUPFAM" id="SSF75011">
    <property type="entry name" value="3-carboxy-cis,cis-mucoante lactonizing enzyme"/>
    <property type="match status" value="1"/>
</dbReference>
<keyword evidence="2" id="KW-0479">Metal-binding</keyword>
<proteinExistence type="predicted"/>
<dbReference type="PANTHER" id="PTHR23215:SF0">
    <property type="entry name" value="BUB3-INTERACTING AND GLEBS MOTIF-CONTAINING PROTEIN ZNF207"/>
    <property type="match status" value="1"/>
</dbReference>
<dbReference type="STRING" id="42249.A0A317SDH2"/>
<feature type="region of interest" description="Disordered" evidence="7">
    <location>
        <begin position="759"/>
        <end position="929"/>
    </location>
</feature>
<keyword evidence="3 6" id="KW-0863">Zinc-finger</keyword>
<gene>
    <name evidence="10" type="ORF">C7212DRAFT_348827</name>
</gene>
<feature type="compositionally biased region" description="Pro residues" evidence="7">
    <location>
        <begin position="1108"/>
        <end position="1122"/>
    </location>
</feature>
<name>A0A317SDH2_9PEZI</name>
<evidence type="ECO:0000256" key="5">
    <source>
        <dbReference type="ARBA" id="ARBA00023242"/>
    </source>
</evidence>
<dbReference type="Proteomes" id="UP000246991">
    <property type="component" value="Unassembled WGS sequence"/>
</dbReference>
<dbReference type="Pfam" id="PF23749">
    <property type="entry name" value="DUF7165"/>
    <property type="match status" value="1"/>
</dbReference>
<organism evidence="10 11">
    <name type="scientific">Tuber magnatum</name>
    <name type="common">white Piedmont truffle</name>
    <dbReference type="NCBI Taxonomy" id="42249"/>
    <lineage>
        <taxon>Eukaryota</taxon>
        <taxon>Fungi</taxon>
        <taxon>Dikarya</taxon>
        <taxon>Ascomycota</taxon>
        <taxon>Pezizomycotina</taxon>
        <taxon>Pezizomycetes</taxon>
        <taxon>Pezizales</taxon>
        <taxon>Tuberaceae</taxon>
        <taxon>Tuber</taxon>
    </lineage>
</organism>